<name>A0A1E4SXU0_9ASCO</name>
<dbReference type="OrthoDB" id="671439at2759"/>
<dbReference type="AlphaFoldDB" id="A0A1E4SXU0"/>
<keyword evidence="2" id="KW-1185">Reference proteome</keyword>
<dbReference type="InterPro" id="IPR045136">
    <property type="entry name" value="Iah1-like"/>
</dbReference>
<dbReference type="Proteomes" id="UP000094801">
    <property type="component" value="Unassembled WGS sequence"/>
</dbReference>
<dbReference type="STRING" id="983967.A0A1E4SXU0"/>
<dbReference type="InterPro" id="IPR036514">
    <property type="entry name" value="SGNH_hydro_sf"/>
</dbReference>
<dbReference type="Pfam" id="PF00657">
    <property type="entry name" value="Lipase_GDSL"/>
    <property type="match status" value="1"/>
</dbReference>
<evidence type="ECO:0000313" key="2">
    <source>
        <dbReference type="Proteomes" id="UP000094801"/>
    </source>
</evidence>
<protein>
    <submittedName>
        <fullName evidence="1">Uncharacterized protein</fullName>
    </submittedName>
</protein>
<dbReference type="PANTHER" id="PTHR14209">
    <property type="entry name" value="ISOAMYL ACETATE-HYDROLYZING ESTERASE 1"/>
    <property type="match status" value="1"/>
</dbReference>
<organism evidence="1 2">
    <name type="scientific">[Candida] arabinofermentans NRRL YB-2248</name>
    <dbReference type="NCBI Taxonomy" id="983967"/>
    <lineage>
        <taxon>Eukaryota</taxon>
        <taxon>Fungi</taxon>
        <taxon>Dikarya</taxon>
        <taxon>Ascomycota</taxon>
        <taxon>Saccharomycotina</taxon>
        <taxon>Pichiomycetes</taxon>
        <taxon>Pichiales</taxon>
        <taxon>Pichiaceae</taxon>
        <taxon>Ogataea</taxon>
        <taxon>Ogataea/Candida clade</taxon>
    </lineage>
</organism>
<dbReference type="CDD" id="cd01838">
    <property type="entry name" value="Isoamyl_acetate_hydrolase_like"/>
    <property type="match status" value="1"/>
</dbReference>
<proteinExistence type="predicted"/>
<gene>
    <name evidence="1" type="ORF">CANARDRAFT_29200</name>
</gene>
<evidence type="ECO:0000313" key="1">
    <source>
        <dbReference type="EMBL" id="ODV84319.1"/>
    </source>
</evidence>
<dbReference type="InterPro" id="IPR001087">
    <property type="entry name" value="GDSL"/>
</dbReference>
<dbReference type="SUPFAM" id="SSF52266">
    <property type="entry name" value="SGNH hydrolase"/>
    <property type="match status" value="1"/>
</dbReference>
<sequence>MSEFQYNKFLMFGDSITEFAFNEQPPACSDIQFTLGAALTNVYTRKLQVLQRGLSGYTTEWARYMLPKILKYEHDDKPQAEQIKIGYIFLGTNDARELGTANNAQTVPLPRYIENMEFLINEFTKRSIKVIVISPGLHDQEKWNLVHPEDLESGDYRSNELCEKYSESLSTLCTSLNVPMVNLYKVMSESNDYTIDELLTDGIHYTGKAYKLLYESLLSTIESSYPECHPDNIDLKFPLWSDVSIDKLQQL</sequence>
<dbReference type="PANTHER" id="PTHR14209:SF19">
    <property type="entry name" value="ISOAMYL ACETATE-HYDROLYZING ESTERASE 1 HOMOLOG"/>
    <property type="match status" value="1"/>
</dbReference>
<reference evidence="2" key="1">
    <citation type="submission" date="2016-04" db="EMBL/GenBank/DDBJ databases">
        <title>Comparative genomics of biotechnologically important yeasts.</title>
        <authorList>
            <consortium name="DOE Joint Genome Institute"/>
            <person name="Riley R."/>
            <person name="Haridas S."/>
            <person name="Wolfe K.H."/>
            <person name="Lopes M.R."/>
            <person name="Hittinger C.T."/>
            <person name="Goker M."/>
            <person name="Salamov A."/>
            <person name="Wisecaver J."/>
            <person name="Long T.M."/>
            <person name="Aerts A.L."/>
            <person name="Barry K."/>
            <person name="Choi C."/>
            <person name="Clum A."/>
            <person name="Coughlan A.Y."/>
            <person name="Deshpande S."/>
            <person name="Douglass A.P."/>
            <person name="Hanson S.J."/>
            <person name="Klenk H.-P."/>
            <person name="Labutti K."/>
            <person name="Lapidus A."/>
            <person name="Lindquist E."/>
            <person name="Lipzen A."/>
            <person name="Meier-Kolthoff J.P."/>
            <person name="Ohm R.A."/>
            <person name="Otillar R.P."/>
            <person name="Pangilinan J."/>
            <person name="Peng Y."/>
            <person name="Rokas A."/>
            <person name="Rosa C.A."/>
            <person name="Scheuner C."/>
            <person name="Sibirny A.A."/>
            <person name="Slot J.C."/>
            <person name="Stielow J.B."/>
            <person name="Sun H."/>
            <person name="Kurtzman C.P."/>
            <person name="Blackwell M."/>
            <person name="Grigoriev I.V."/>
            <person name="Jeffries T.W."/>
        </authorList>
    </citation>
    <scope>NUCLEOTIDE SEQUENCE [LARGE SCALE GENOMIC DNA]</scope>
    <source>
        <strain evidence="2">NRRL YB-2248</strain>
    </source>
</reference>
<dbReference type="EMBL" id="KV453857">
    <property type="protein sequence ID" value="ODV84319.1"/>
    <property type="molecule type" value="Genomic_DNA"/>
</dbReference>
<dbReference type="GO" id="GO:0016788">
    <property type="term" value="F:hydrolase activity, acting on ester bonds"/>
    <property type="evidence" value="ECO:0007669"/>
    <property type="project" value="InterPro"/>
</dbReference>
<dbReference type="Gene3D" id="3.40.50.1110">
    <property type="entry name" value="SGNH hydrolase"/>
    <property type="match status" value="1"/>
</dbReference>
<accession>A0A1E4SXU0</accession>